<feature type="domain" description="Reverse transcriptase Ty1/copia-type" evidence="1">
    <location>
        <begin position="18"/>
        <end position="89"/>
    </location>
</feature>
<organism evidence="2">
    <name type="scientific">Brassica juncea</name>
    <name type="common">Indian mustard</name>
    <name type="synonym">Sinapis juncea</name>
    <dbReference type="NCBI Taxonomy" id="3707"/>
    <lineage>
        <taxon>Eukaryota</taxon>
        <taxon>Viridiplantae</taxon>
        <taxon>Streptophyta</taxon>
        <taxon>Embryophyta</taxon>
        <taxon>Tracheophyta</taxon>
        <taxon>Spermatophyta</taxon>
        <taxon>Magnoliopsida</taxon>
        <taxon>eudicotyledons</taxon>
        <taxon>Gunneridae</taxon>
        <taxon>Pentapetalae</taxon>
        <taxon>rosids</taxon>
        <taxon>malvids</taxon>
        <taxon>Brassicales</taxon>
        <taxon>Brassicaceae</taxon>
        <taxon>Brassiceae</taxon>
        <taxon>Brassica</taxon>
    </lineage>
</organism>
<keyword evidence="2" id="KW-0695">RNA-directed DNA polymerase</keyword>
<dbReference type="GO" id="GO:0003964">
    <property type="term" value="F:RNA-directed DNA polymerase activity"/>
    <property type="evidence" value="ECO:0007669"/>
    <property type="project" value="UniProtKB-KW"/>
</dbReference>
<evidence type="ECO:0000313" key="2">
    <source>
        <dbReference type="EMBL" id="CAJ45567.1"/>
    </source>
</evidence>
<dbReference type="AlphaFoldDB" id="Q1RPQ1"/>
<accession>Q1RPQ1</accession>
<protein>
    <submittedName>
        <fullName evidence="2">Polyprotein</fullName>
    </submittedName>
</protein>
<sequence>SSTRSHSLHSHYTLRYHLSTVYVDDIIITGSDKAGYKSHKVKFLKFVFEIKDLGEMKYFLGIELCRSKEGSFISQRKYTLESVERCRYTMEIRQQKMPLEDRSTTGYCTKTWGLGKSQKPRGGSCSKCWKPKKRTNCRKLPQLRLYGSKGDPRSIWRKIKQLPMNYALRLPKRPIPHCNQLSLPRRTKHIEVDCHKVRQMIDLGVIYHAIQGVRIQLADVFTKAARQKTMESIHIRLGLIDLSPRS</sequence>
<keyword evidence="2" id="KW-0808">Transferase</keyword>
<proteinExistence type="predicted"/>
<reference evidence="2" key="1">
    <citation type="submission" date="2005-12" db="EMBL/GenBank/DDBJ databases">
        <title>Retrotransposon-based sequence-specific amplified polymorphism (SSAP) marker for genetic analyses in Brassica juncea.</title>
        <authorList>
            <person name="Sabharwal V."/>
            <person name="Negi M.S."/>
            <person name="Lakshmikumaran M."/>
        </authorList>
    </citation>
    <scope>NUCLEOTIDE SEQUENCE</scope>
</reference>
<dbReference type="InterPro" id="IPR013103">
    <property type="entry name" value="RVT_2"/>
</dbReference>
<evidence type="ECO:0000259" key="1">
    <source>
        <dbReference type="Pfam" id="PF07727"/>
    </source>
</evidence>
<dbReference type="EMBL" id="AM177063">
    <property type="protein sequence ID" value="CAJ45567.1"/>
    <property type="molecule type" value="Genomic_DNA"/>
</dbReference>
<feature type="non-terminal residue" evidence="2">
    <location>
        <position position="1"/>
    </location>
</feature>
<name>Q1RPQ1_BRAJU</name>
<keyword evidence="2" id="KW-0548">Nucleotidyltransferase</keyword>
<dbReference type="Pfam" id="PF07727">
    <property type="entry name" value="RVT_2"/>
    <property type="match status" value="1"/>
</dbReference>